<reference evidence="1 2" key="1">
    <citation type="submission" date="2017-06" db="EMBL/GenBank/DDBJ databases">
        <title>Description of Avrilella dinanensis gen. nov. sp. nov.</title>
        <authorList>
            <person name="Leyer C."/>
            <person name="Sassi M."/>
            <person name="Minet J."/>
            <person name="Kayal S."/>
            <person name="Cattoir V."/>
        </authorList>
    </citation>
    <scope>NUCLEOTIDE SEQUENCE [LARGE SCALE GENOMIC DNA]</scope>
    <source>
        <strain evidence="1 2">UR159</strain>
    </source>
</reference>
<organism evidence="1 2">
    <name type="scientific">Avrilella dinanensis</name>
    <dbReference type="NCBI Taxonomy" id="2008672"/>
    <lineage>
        <taxon>Bacteria</taxon>
        <taxon>Pseudomonadati</taxon>
        <taxon>Bacteroidota</taxon>
        <taxon>Flavobacteriia</taxon>
        <taxon>Flavobacteriales</taxon>
        <taxon>Flavobacteriaceae</taxon>
        <taxon>Avrilella</taxon>
    </lineage>
</organism>
<dbReference type="EMBL" id="NIPO01000001">
    <property type="protein sequence ID" value="PJR03635.1"/>
    <property type="molecule type" value="Genomic_DNA"/>
</dbReference>
<comment type="caution">
    <text evidence="1">The sequence shown here is derived from an EMBL/GenBank/DDBJ whole genome shotgun (WGS) entry which is preliminary data.</text>
</comment>
<evidence type="ECO:0000313" key="2">
    <source>
        <dbReference type="Proteomes" id="UP000231960"/>
    </source>
</evidence>
<accession>A0A2M9R4G5</accession>
<gene>
    <name evidence="1" type="ORF">CDL10_03200</name>
</gene>
<sequence>MAKVRHLKRDINFVIGDLIDAVYFWEIANGGKPTPESDAIIDDAINQFDTLISRVNQKDVDDKKSHYKQINKDLEATANSLVDRINGLS</sequence>
<proteinExistence type="predicted"/>
<evidence type="ECO:0000313" key="1">
    <source>
        <dbReference type="EMBL" id="PJR03635.1"/>
    </source>
</evidence>
<dbReference type="OrthoDB" id="1121857at2"/>
<protein>
    <submittedName>
        <fullName evidence="1">Uncharacterized protein</fullName>
    </submittedName>
</protein>
<keyword evidence="2" id="KW-1185">Reference proteome</keyword>
<dbReference type="RefSeq" id="WP_100677203.1">
    <property type="nucleotide sequence ID" value="NZ_JAJUJS010000038.1"/>
</dbReference>
<dbReference type="AlphaFoldDB" id="A0A2M9R4G5"/>
<name>A0A2M9R4G5_9FLAO</name>
<dbReference type="Proteomes" id="UP000231960">
    <property type="component" value="Unassembled WGS sequence"/>
</dbReference>